<dbReference type="EMBL" id="CABEEZ010000081">
    <property type="protein sequence ID" value="VTR35730.1"/>
    <property type="molecule type" value="Genomic_DNA"/>
</dbReference>
<evidence type="ECO:0000313" key="2">
    <source>
        <dbReference type="EMBL" id="VTR35730.1"/>
    </source>
</evidence>
<proteinExistence type="predicted"/>
<protein>
    <submittedName>
        <fullName evidence="2">Type VI secretion ATPase, ClpV1 family</fullName>
    </submittedName>
</protein>
<reference evidence="2" key="1">
    <citation type="submission" date="2019-05" db="EMBL/GenBank/DDBJ databases">
        <authorList>
            <consortium name="Pathogen Informatics"/>
        </authorList>
    </citation>
    <scope>NUCLEOTIDE SEQUENCE [LARGE SCALE GENOMIC DNA]</scope>
    <source>
        <strain evidence="2">NCTC12965</strain>
    </source>
</reference>
<accession>A0A4U9UPS3</accession>
<dbReference type="InterPro" id="IPR027417">
    <property type="entry name" value="P-loop_NTPase"/>
</dbReference>
<gene>
    <name evidence="2" type="ORF">NCTC12965_03831</name>
</gene>
<sequence>MLDTAAARVAINLTSAPRQVSALKTQLHQQAMEIQMLEREQRLNLSQPDERLSVLQQQRAEIEQQLADLNASWQTQQQLVQQIIALRAELLTQEENATEEQAINLAALVPSWNSCNSIKPWFLHTWINIRSRR</sequence>
<feature type="coiled-coil region" evidence="1">
    <location>
        <begin position="20"/>
        <end position="72"/>
    </location>
</feature>
<dbReference type="Gene3D" id="3.40.50.300">
    <property type="entry name" value="P-loop containing nucleotide triphosphate hydrolases"/>
    <property type="match status" value="1"/>
</dbReference>
<keyword evidence="1" id="KW-0175">Coiled coil</keyword>
<dbReference type="AlphaFoldDB" id="A0A4U9UPS3"/>
<evidence type="ECO:0000256" key="1">
    <source>
        <dbReference type="SAM" id="Coils"/>
    </source>
</evidence>
<organism evidence="2">
    <name type="scientific">Serratia fonticola</name>
    <dbReference type="NCBI Taxonomy" id="47917"/>
    <lineage>
        <taxon>Bacteria</taxon>
        <taxon>Pseudomonadati</taxon>
        <taxon>Pseudomonadota</taxon>
        <taxon>Gammaproteobacteria</taxon>
        <taxon>Enterobacterales</taxon>
        <taxon>Yersiniaceae</taxon>
        <taxon>Serratia</taxon>
    </lineage>
</organism>
<name>A0A4U9UPS3_SERFO</name>